<dbReference type="InterPro" id="IPR042100">
    <property type="entry name" value="Bug_dom1"/>
</dbReference>
<dbReference type="PIRSF" id="PIRSF017082">
    <property type="entry name" value="YflP"/>
    <property type="match status" value="1"/>
</dbReference>
<evidence type="ECO:0000256" key="1">
    <source>
        <dbReference type="ARBA" id="ARBA00006987"/>
    </source>
</evidence>
<dbReference type="SUPFAM" id="SSF53850">
    <property type="entry name" value="Periplasmic binding protein-like II"/>
    <property type="match status" value="1"/>
</dbReference>
<sequence length="345" mass="36020">MHSKEFSKMRRIPSKLLGVTLVLGLALAGCAEKPAASGGDASAGPKTNFPEPGKVVTMIVPYGVGGGTDIGARLLANDMSKLLDTTINVENKVGASGQIGLTELVSSKPDGYTIAWANAPITSPIYLDPSRKAAFKSEDLVPLGNYVFDPALLVVPKDSPYQSLKDLIDAAKAQPGKIAISASAVLAPGDMVIRALEAAAGVKFSTVYFETAGQQRSALLGGQVAVESGSISEAAGALQSGQVRGLTLFDGTESKFAPGVPTAKSEGYDVEWGSSRILVVPKGTPQDVIDVWTKAIKDASDQEAARGDFDKAFLTQRYMDPAATAAYVKTIDQQVQVFLDQVAKG</sequence>
<proteinExistence type="inferred from homology"/>
<dbReference type="PANTHER" id="PTHR42928">
    <property type="entry name" value="TRICARBOXYLATE-BINDING PROTEIN"/>
    <property type="match status" value="1"/>
</dbReference>
<protein>
    <submittedName>
        <fullName evidence="3">Recombinase RecA</fullName>
    </submittedName>
</protein>
<keyword evidence="2" id="KW-0732">Signal</keyword>
<dbReference type="Proteomes" id="UP000624325">
    <property type="component" value="Unassembled WGS sequence"/>
</dbReference>
<dbReference type="CDD" id="cd07012">
    <property type="entry name" value="PBP2_Bug_TTT"/>
    <property type="match status" value="1"/>
</dbReference>
<comment type="similarity">
    <text evidence="1">Belongs to the UPF0065 (bug) family.</text>
</comment>
<dbReference type="Gene3D" id="3.40.190.150">
    <property type="entry name" value="Bordetella uptake gene, domain 1"/>
    <property type="match status" value="1"/>
</dbReference>
<feature type="signal peptide" evidence="2">
    <location>
        <begin position="1"/>
        <end position="28"/>
    </location>
</feature>
<evidence type="ECO:0000256" key="2">
    <source>
        <dbReference type="SAM" id="SignalP"/>
    </source>
</evidence>
<dbReference type="PANTHER" id="PTHR42928:SF5">
    <property type="entry name" value="BLR1237 PROTEIN"/>
    <property type="match status" value="1"/>
</dbReference>
<dbReference type="Pfam" id="PF03401">
    <property type="entry name" value="TctC"/>
    <property type="match status" value="1"/>
</dbReference>
<feature type="chain" id="PRO_5046769651" evidence="2">
    <location>
        <begin position="29"/>
        <end position="345"/>
    </location>
</feature>
<organism evidence="3 4">
    <name type="scientific">Asanoa iriomotensis</name>
    <dbReference type="NCBI Taxonomy" id="234613"/>
    <lineage>
        <taxon>Bacteria</taxon>
        <taxon>Bacillati</taxon>
        <taxon>Actinomycetota</taxon>
        <taxon>Actinomycetes</taxon>
        <taxon>Micromonosporales</taxon>
        <taxon>Micromonosporaceae</taxon>
        <taxon>Asanoa</taxon>
    </lineage>
</organism>
<dbReference type="PROSITE" id="PS51257">
    <property type="entry name" value="PROKAR_LIPOPROTEIN"/>
    <property type="match status" value="1"/>
</dbReference>
<name>A0ABQ4BYB8_9ACTN</name>
<accession>A0ABQ4BYB8</accession>
<evidence type="ECO:0000313" key="4">
    <source>
        <dbReference type="Proteomes" id="UP000624325"/>
    </source>
</evidence>
<comment type="caution">
    <text evidence="3">The sequence shown here is derived from an EMBL/GenBank/DDBJ whole genome shotgun (WGS) entry which is preliminary data.</text>
</comment>
<evidence type="ECO:0000313" key="3">
    <source>
        <dbReference type="EMBL" id="GIF55527.1"/>
    </source>
</evidence>
<dbReference type="EMBL" id="BONC01000008">
    <property type="protein sequence ID" value="GIF55527.1"/>
    <property type="molecule type" value="Genomic_DNA"/>
</dbReference>
<reference evidence="3 4" key="1">
    <citation type="submission" date="2021-01" db="EMBL/GenBank/DDBJ databases">
        <title>Whole genome shotgun sequence of Asanoa iriomotensis NBRC 100142.</title>
        <authorList>
            <person name="Komaki H."/>
            <person name="Tamura T."/>
        </authorList>
    </citation>
    <scope>NUCLEOTIDE SEQUENCE [LARGE SCALE GENOMIC DNA]</scope>
    <source>
        <strain evidence="3 4">NBRC 100142</strain>
    </source>
</reference>
<dbReference type="InterPro" id="IPR005064">
    <property type="entry name" value="BUG"/>
</dbReference>
<dbReference type="Gene3D" id="3.40.190.10">
    <property type="entry name" value="Periplasmic binding protein-like II"/>
    <property type="match status" value="1"/>
</dbReference>
<keyword evidence="4" id="KW-1185">Reference proteome</keyword>
<gene>
    <name evidence="3" type="ORF">Air01nite_16220</name>
</gene>